<dbReference type="PANTHER" id="PTHR46229">
    <property type="entry name" value="BOLA TRANSCRIPTION REGULATOR"/>
    <property type="match status" value="1"/>
</dbReference>
<dbReference type="Proteomes" id="UP000092698">
    <property type="component" value="Chromosome"/>
</dbReference>
<name>A0A1C7DAH3_9SPHN</name>
<proteinExistence type="inferred from homology"/>
<dbReference type="SUPFAM" id="SSF82657">
    <property type="entry name" value="BolA-like"/>
    <property type="match status" value="1"/>
</dbReference>
<dbReference type="Gene3D" id="3.30.300.90">
    <property type="entry name" value="BolA-like"/>
    <property type="match status" value="1"/>
</dbReference>
<accession>A0A1C7DAH3</accession>
<evidence type="ECO:0000313" key="3">
    <source>
        <dbReference type="EMBL" id="ANU08499.1"/>
    </source>
</evidence>
<dbReference type="PIRSF" id="PIRSF003113">
    <property type="entry name" value="BolA"/>
    <property type="match status" value="1"/>
</dbReference>
<evidence type="ECO:0000256" key="2">
    <source>
        <dbReference type="RuleBase" id="RU003860"/>
    </source>
</evidence>
<dbReference type="AlphaFoldDB" id="A0A1C7DAH3"/>
<dbReference type="InterPro" id="IPR002634">
    <property type="entry name" value="BolA"/>
</dbReference>
<evidence type="ECO:0000313" key="4">
    <source>
        <dbReference type="Proteomes" id="UP000092698"/>
    </source>
</evidence>
<dbReference type="Pfam" id="PF01722">
    <property type="entry name" value="BolA"/>
    <property type="match status" value="1"/>
</dbReference>
<gene>
    <name evidence="3" type="ORF">A6F65_02214</name>
</gene>
<reference evidence="3 4" key="1">
    <citation type="submission" date="2016-07" db="EMBL/GenBank/DDBJ databases">
        <title>Complete genome sequence of Altererythrobacter namhicola JCM 16345T, containing esterase-encoding genes.</title>
        <authorList>
            <person name="Cheng H."/>
            <person name="Wu Y.-H."/>
            <person name="Jian S.-L."/>
            <person name="Huo Y.-Y."/>
            <person name="Wang C.-S."/>
            <person name="Xu X.-W."/>
        </authorList>
    </citation>
    <scope>NUCLEOTIDE SEQUENCE [LARGE SCALE GENOMIC DNA]</scope>
    <source>
        <strain evidence="3 4">JCM 16345</strain>
    </source>
</reference>
<organism evidence="3 4">
    <name type="scientific">Paraurantiacibacter namhicola</name>
    <dbReference type="NCBI Taxonomy" id="645517"/>
    <lineage>
        <taxon>Bacteria</taxon>
        <taxon>Pseudomonadati</taxon>
        <taxon>Pseudomonadota</taxon>
        <taxon>Alphaproteobacteria</taxon>
        <taxon>Sphingomonadales</taxon>
        <taxon>Erythrobacteraceae</taxon>
        <taxon>Paraurantiacibacter</taxon>
    </lineage>
</organism>
<dbReference type="STRING" id="645517.A6F65_02214"/>
<sequence>MPAAEIEALIKAALPDAEVEIRDLAGDGDHYAATVSSPAFAGKSRVQQHKMVYEALGGRMGGELHALQLTTQVPNSAA</sequence>
<keyword evidence="4" id="KW-1185">Reference proteome</keyword>
<dbReference type="EMBL" id="CP016545">
    <property type="protein sequence ID" value="ANU08499.1"/>
    <property type="molecule type" value="Genomic_DNA"/>
</dbReference>
<dbReference type="InterPro" id="IPR036065">
    <property type="entry name" value="BolA-like_sf"/>
</dbReference>
<protein>
    <submittedName>
        <fullName evidence="3">BolA-like protein</fullName>
    </submittedName>
</protein>
<dbReference type="KEGG" id="anh:A6F65_02214"/>
<evidence type="ECO:0000256" key="1">
    <source>
        <dbReference type="ARBA" id="ARBA00005578"/>
    </source>
</evidence>
<dbReference type="PANTHER" id="PTHR46229:SF2">
    <property type="entry name" value="BOLA-LIKE PROTEIN 1"/>
    <property type="match status" value="1"/>
</dbReference>
<dbReference type="PATRIC" id="fig|645517.4.peg.2197"/>
<comment type="similarity">
    <text evidence="1 2">Belongs to the BolA/IbaG family.</text>
</comment>
<dbReference type="InterPro" id="IPR050961">
    <property type="entry name" value="BolA/IbaG_stress_morph_reg"/>
</dbReference>